<dbReference type="EMBL" id="OZ035831">
    <property type="protein sequence ID" value="CAL1616666.1"/>
    <property type="molecule type" value="Genomic_DNA"/>
</dbReference>
<feature type="transmembrane region" description="Helical" evidence="1">
    <location>
        <begin position="32"/>
        <end position="57"/>
    </location>
</feature>
<sequence length="78" mass="8697">MAVDSFLESVKPPESAEDLVDWFLFRVQREPWALGGAVVVAVFILGTICLMVFALVYGCCCNTSEMTPTRKKIQNQII</sequence>
<organism evidence="2 3">
    <name type="scientific">Knipowitschia caucasica</name>
    <name type="common">Caucasian dwarf goby</name>
    <name type="synonym">Pomatoschistus caucasicus</name>
    <dbReference type="NCBI Taxonomy" id="637954"/>
    <lineage>
        <taxon>Eukaryota</taxon>
        <taxon>Metazoa</taxon>
        <taxon>Chordata</taxon>
        <taxon>Craniata</taxon>
        <taxon>Vertebrata</taxon>
        <taxon>Euteleostomi</taxon>
        <taxon>Actinopterygii</taxon>
        <taxon>Neopterygii</taxon>
        <taxon>Teleostei</taxon>
        <taxon>Neoteleostei</taxon>
        <taxon>Acanthomorphata</taxon>
        <taxon>Gobiaria</taxon>
        <taxon>Gobiiformes</taxon>
        <taxon>Gobioidei</taxon>
        <taxon>Gobiidae</taxon>
        <taxon>Gobiinae</taxon>
        <taxon>Knipowitschia</taxon>
    </lineage>
</organism>
<protein>
    <submittedName>
        <fullName evidence="2">Uncharacterized protein</fullName>
    </submittedName>
</protein>
<name>A0AAV2MUI4_KNICA</name>
<reference evidence="2 3" key="1">
    <citation type="submission" date="2024-04" db="EMBL/GenBank/DDBJ databases">
        <authorList>
            <person name="Waldvogel A.-M."/>
            <person name="Schoenle A."/>
        </authorList>
    </citation>
    <scope>NUCLEOTIDE SEQUENCE [LARGE SCALE GENOMIC DNA]</scope>
</reference>
<dbReference type="Proteomes" id="UP001497482">
    <property type="component" value="Chromosome 9"/>
</dbReference>
<dbReference type="AlphaFoldDB" id="A0AAV2MUI4"/>
<evidence type="ECO:0000313" key="2">
    <source>
        <dbReference type="EMBL" id="CAL1616666.1"/>
    </source>
</evidence>
<keyword evidence="1" id="KW-0812">Transmembrane</keyword>
<gene>
    <name evidence="2" type="ORF">KC01_LOCUS42379</name>
</gene>
<keyword evidence="1" id="KW-0472">Membrane</keyword>
<evidence type="ECO:0000313" key="3">
    <source>
        <dbReference type="Proteomes" id="UP001497482"/>
    </source>
</evidence>
<keyword evidence="3" id="KW-1185">Reference proteome</keyword>
<proteinExistence type="predicted"/>
<keyword evidence="1" id="KW-1133">Transmembrane helix</keyword>
<accession>A0AAV2MUI4</accession>
<evidence type="ECO:0000256" key="1">
    <source>
        <dbReference type="SAM" id="Phobius"/>
    </source>
</evidence>